<dbReference type="GO" id="GO:0005524">
    <property type="term" value="F:ATP binding"/>
    <property type="evidence" value="ECO:0007669"/>
    <property type="project" value="UniProtKB-KW"/>
</dbReference>
<reference evidence="5 6" key="1">
    <citation type="submission" date="2019-10" db="EMBL/GenBank/DDBJ databases">
        <title>Whole genome shotgun sequence of Acrocarpospora macrocephala NBRC 16266.</title>
        <authorList>
            <person name="Ichikawa N."/>
            <person name="Kimura A."/>
            <person name="Kitahashi Y."/>
            <person name="Komaki H."/>
            <person name="Oguchi A."/>
        </authorList>
    </citation>
    <scope>NUCLEOTIDE SEQUENCE [LARGE SCALE GENOMIC DNA]</scope>
    <source>
        <strain evidence="5 6">NBRC 16266</strain>
    </source>
</reference>
<dbReference type="SUPFAM" id="SSF52540">
    <property type="entry name" value="P-loop containing nucleoside triphosphate hydrolases"/>
    <property type="match status" value="1"/>
</dbReference>
<dbReference type="InterPro" id="IPR017871">
    <property type="entry name" value="ABC_transporter-like_CS"/>
</dbReference>
<dbReference type="InterPro" id="IPR003593">
    <property type="entry name" value="AAA+_ATPase"/>
</dbReference>
<dbReference type="InterPro" id="IPR003439">
    <property type="entry name" value="ABC_transporter-like_ATP-bd"/>
</dbReference>
<dbReference type="PANTHER" id="PTHR42794:SF2">
    <property type="entry name" value="ABC TRANSPORTER ATP-BINDING PROTEIN"/>
    <property type="match status" value="1"/>
</dbReference>
<dbReference type="FunFam" id="3.40.50.300:FF:000134">
    <property type="entry name" value="Iron-enterobactin ABC transporter ATP-binding protein"/>
    <property type="match status" value="1"/>
</dbReference>
<keyword evidence="1" id="KW-0813">Transport</keyword>
<organism evidence="5 6">
    <name type="scientific">Acrocarpospora macrocephala</name>
    <dbReference type="NCBI Taxonomy" id="150177"/>
    <lineage>
        <taxon>Bacteria</taxon>
        <taxon>Bacillati</taxon>
        <taxon>Actinomycetota</taxon>
        <taxon>Actinomycetes</taxon>
        <taxon>Streptosporangiales</taxon>
        <taxon>Streptosporangiaceae</taxon>
        <taxon>Acrocarpospora</taxon>
    </lineage>
</organism>
<sequence>MKLVLDGVAVTIEGTPIVREAGLVVGPGAFAALVGPNGCGKSTLLRAVYRALRPAAGLISLDEEDLRQLSHRETARRIAVVAQEYPAELDFTVEDVVLMGRTPHKRPLSRTTGDDRQRCAEALERVDMAGRASRSFATLSGGEKQRVLIARALAQESRLLLLDEPTNHLDIRHQLDVLHLVRDLGLTTLAALHDLNHAREFADRVYVMDTGRVVADELTPEVIARVFGVRAVPRTQYAFERLKEET</sequence>
<dbReference type="CDD" id="cd03214">
    <property type="entry name" value="ABC_Iron-Siderophores_B12_Hemin"/>
    <property type="match status" value="1"/>
</dbReference>
<keyword evidence="2" id="KW-0547">Nucleotide-binding</keyword>
<evidence type="ECO:0000313" key="5">
    <source>
        <dbReference type="EMBL" id="GES07697.1"/>
    </source>
</evidence>
<dbReference type="AlphaFoldDB" id="A0A5M3WF50"/>
<dbReference type="SMART" id="SM00382">
    <property type="entry name" value="AAA"/>
    <property type="match status" value="1"/>
</dbReference>
<keyword evidence="6" id="KW-1185">Reference proteome</keyword>
<proteinExistence type="predicted"/>
<dbReference type="InterPro" id="IPR027417">
    <property type="entry name" value="P-loop_NTPase"/>
</dbReference>
<accession>A0A5M3WF50</accession>
<gene>
    <name evidence="5" type="ORF">Amac_012920</name>
</gene>
<dbReference type="Gene3D" id="3.40.50.300">
    <property type="entry name" value="P-loop containing nucleotide triphosphate hydrolases"/>
    <property type="match status" value="1"/>
</dbReference>
<evidence type="ECO:0000313" key="6">
    <source>
        <dbReference type="Proteomes" id="UP000331127"/>
    </source>
</evidence>
<keyword evidence="3 5" id="KW-0067">ATP-binding</keyword>
<dbReference type="Proteomes" id="UP000331127">
    <property type="component" value="Unassembled WGS sequence"/>
</dbReference>
<evidence type="ECO:0000256" key="3">
    <source>
        <dbReference type="ARBA" id="ARBA00022840"/>
    </source>
</evidence>
<dbReference type="EMBL" id="BLAE01000007">
    <property type="protein sequence ID" value="GES07697.1"/>
    <property type="molecule type" value="Genomic_DNA"/>
</dbReference>
<name>A0A5M3WF50_9ACTN</name>
<evidence type="ECO:0000256" key="2">
    <source>
        <dbReference type="ARBA" id="ARBA00022741"/>
    </source>
</evidence>
<dbReference type="PROSITE" id="PS50893">
    <property type="entry name" value="ABC_TRANSPORTER_2"/>
    <property type="match status" value="1"/>
</dbReference>
<dbReference type="Pfam" id="PF00005">
    <property type="entry name" value="ABC_tran"/>
    <property type="match status" value="1"/>
</dbReference>
<evidence type="ECO:0000259" key="4">
    <source>
        <dbReference type="PROSITE" id="PS50893"/>
    </source>
</evidence>
<evidence type="ECO:0000256" key="1">
    <source>
        <dbReference type="ARBA" id="ARBA00022448"/>
    </source>
</evidence>
<dbReference type="RefSeq" id="WP_155353382.1">
    <property type="nucleotide sequence ID" value="NZ_BAAAHL010000041.1"/>
</dbReference>
<dbReference type="OrthoDB" id="3475572at2"/>
<dbReference type="GO" id="GO:0016887">
    <property type="term" value="F:ATP hydrolysis activity"/>
    <property type="evidence" value="ECO:0007669"/>
    <property type="project" value="InterPro"/>
</dbReference>
<dbReference type="PROSITE" id="PS00211">
    <property type="entry name" value="ABC_TRANSPORTER_1"/>
    <property type="match status" value="1"/>
</dbReference>
<dbReference type="PANTHER" id="PTHR42794">
    <property type="entry name" value="HEMIN IMPORT ATP-BINDING PROTEIN HMUV"/>
    <property type="match status" value="1"/>
</dbReference>
<comment type="caution">
    <text evidence="5">The sequence shown here is derived from an EMBL/GenBank/DDBJ whole genome shotgun (WGS) entry which is preliminary data.</text>
</comment>
<protein>
    <submittedName>
        <fullName evidence="5">ABC transporter ATP-binding protein</fullName>
    </submittedName>
</protein>
<feature type="domain" description="ABC transporter" evidence="4">
    <location>
        <begin position="3"/>
        <end position="235"/>
    </location>
</feature>